<evidence type="ECO:0000313" key="1">
    <source>
        <dbReference type="EnsemblPlants" id="AVESA.00010b.r2.7AG1193080.1.CDS"/>
    </source>
</evidence>
<dbReference type="EnsemblPlants" id="AVESA.00010b.r2.7AG1193080.1">
    <property type="protein sequence ID" value="AVESA.00010b.r2.7AG1193080.1.CDS"/>
    <property type="gene ID" value="AVESA.00010b.r2.7AG1193080"/>
</dbReference>
<keyword evidence="2" id="KW-1185">Reference proteome</keyword>
<reference evidence="1" key="2">
    <citation type="submission" date="2025-09" db="UniProtKB">
        <authorList>
            <consortium name="EnsemblPlants"/>
        </authorList>
    </citation>
    <scope>IDENTIFICATION</scope>
</reference>
<reference evidence="1" key="1">
    <citation type="submission" date="2021-05" db="EMBL/GenBank/DDBJ databases">
        <authorList>
            <person name="Scholz U."/>
            <person name="Mascher M."/>
            <person name="Fiebig A."/>
        </authorList>
    </citation>
    <scope>NUCLEOTIDE SEQUENCE [LARGE SCALE GENOMIC DNA]</scope>
</reference>
<dbReference type="Proteomes" id="UP001732700">
    <property type="component" value="Chromosome 7A"/>
</dbReference>
<sequence length="339" mass="36018">MEKKVSLFLLVALAIAVVLPVQVQSARAVPAITYRDTAFRKDVRALVESWLTTNPGFGPGLIRLAFHDCFVNGCDASVLLLSTPINGSDGRTERAAGSNTGLRGFPVIQDIRDKFGPGQGVTCADAIVYAAHEAINILSKGTIAYDNLLAGPGRPDSIRSSSDDPGRFLPGPRSSFAQLEAAFKVKKFIPQEIVALSGAHAIGVSQATSFNPPASGQMDPNYQAALAGEVAADAMAVRNNIRDMSNKTITDSQYKPNNVNMLAVGILDNSFYNAVLQKMVLFGSDAALKDPSVVANVMQYMNNATKWNEDFGFAMAKLSKLAAPKGAASASRRDCSAMN</sequence>
<protein>
    <submittedName>
        <fullName evidence="1">Uncharacterized protein</fullName>
    </submittedName>
</protein>
<name>A0ACD5ZMN2_AVESA</name>
<proteinExistence type="predicted"/>
<evidence type="ECO:0000313" key="2">
    <source>
        <dbReference type="Proteomes" id="UP001732700"/>
    </source>
</evidence>
<accession>A0ACD5ZMN2</accession>
<organism evidence="1 2">
    <name type="scientific">Avena sativa</name>
    <name type="common">Oat</name>
    <dbReference type="NCBI Taxonomy" id="4498"/>
    <lineage>
        <taxon>Eukaryota</taxon>
        <taxon>Viridiplantae</taxon>
        <taxon>Streptophyta</taxon>
        <taxon>Embryophyta</taxon>
        <taxon>Tracheophyta</taxon>
        <taxon>Spermatophyta</taxon>
        <taxon>Magnoliopsida</taxon>
        <taxon>Liliopsida</taxon>
        <taxon>Poales</taxon>
        <taxon>Poaceae</taxon>
        <taxon>BOP clade</taxon>
        <taxon>Pooideae</taxon>
        <taxon>Poodae</taxon>
        <taxon>Poeae</taxon>
        <taxon>Poeae Chloroplast Group 1 (Aveneae type)</taxon>
        <taxon>Aveninae</taxon>
        <taxon>Avena</taxon>
    </lineage>
</organism>